<dbReference type="AlphaFoldDB" id="A0A836HVF3"/>
<dbReference type="RefSeq" id="XP_067180101.1">
    <property type="nucleotide sequence ID" value="XM_067322328.1"/>
</dbReference>
<name>A0A836HVF3_9TRYP</name>
<organism evidence="2 3">
    <name type="scientific">Leishmania martiniquensis</name>
    <dbReference type="NCBI Taxonomy" id="1580590"/>
    <lineage>
        <taxon>Eukaryota</taxon>
        <taxon>Discoba</taxon>
        <taxon>Euglenozoa</taxon>
        <taxon>Kinetoplastea</taxon>
        <taxon>Metakinetoplastina</taxon>
        <taxon>Trypanosomatida</taxon>
        <taxon>Trypanosomatidae</taxon>
        <taxon>Leishmaniinae</taxon>
        <taxon>Leishmania</taxon>
    </lineage>
</organism>
<evidence type="ECO:0000313" key="2">
    <source>
        <dbReference type="EMBL" id="KAG5483298.1"/>
    </source>
</evidence>
<feature type="compositionally biased region" description="Low complexity" evidence="1">
    <location>
        <begin position="118"/>
        <end position="131"/>
    </location>
</feature>
<feature type="region of interest" description="Disordered" evidence="1">
    <location>
        <begin position="114"/>
        <end position="143"/>
    </location>
</feature>
<sequence>MSSMTAPRDAAVLAALERLEVVRERLHDTLREAAFSFTNAQREEEQTRGRLISFEAVPTAQGTLEALVSLTWKPTHASVSDSVEAPCGDSDEAALVGDNSFVWEVALVKGKRRRTQQSAAATSPPASLAPDSAEEAIRSPPDPIYYLSEHPSSALRECQEAYRRVLHCAVETVNAQQCALAAAAAMTTPSAHQL</sequence>
<proteinExistence type="predicted"/>
<dbReference type="EMBL" id="JAFEUZ010000014">
    <property type="protein sequence ID" value="KAG5483298.1"/>
    <property type="molecule type" value="Genomic_DNA"/>
</dbReference>
<protein>
    <submittedName>
        <fullName evidence="2">Uncharacterized protein</fullName>
    </submittedName>
</protein>
<evidence type="ECO:0000313" key="3">
    <source>
        <dbReference type="Proteomes" id="UP000673552"/>
    </source>
</evidence>
<comment type="caution">
    <text evidence="2">The sequence shown here is derived from an EMBL/GenBank/DDBJ whole genome shotgun (WGS) entry which is preliminary data.</text>
</comment>
<dbReference type="Proteomes" id="UP000673552">
    <property type="component" value="Unassembled WGS sequence"/>
</dbReference>
<reference evidence="3" key="2">
    <citation type="journal article" date="2021" name="Sci. Data">
        <title>Chromosome-scale genome sequencing, assembly and annotation of six genomes from subfamily Leishmaniinae.</title>
        <authorList>
            <person name="Almutairi H."/>
            <person name="Urbaniak M.D."/>
            <person name="Bates M.D."/>
            <person name="Jariyapan N."/>
            <person name="Kwakye-Nuako G."/>
            <person name="Thomaz Soccol V."/>
            <person name="Al-Salem W.S."/>
            <person name="Dillon R.J."/>
            <person name="Bates P.A."/>
            <person name="Gatherer D."/>
        </authorList>
    </citation>
    <scope>NUCLEOTIDE SEQUENCE [LARGE SCALE GENOMIC DNA]</scope>
</reference>
<dbReference type="GeneID" id="92514840"/>
<evidence type="ECO:0000256" key="1">
    <source>
        <dbReference type="SAM" id="MobiDB-lite"/>
    </source>
</evidence>
<keyword evidence="3" id="KW-1185">Reference proteome</keyword>
<accession>A0A836HVF3</accession>
<dbReference type="KEGG" id="lmat:92514840"/>
<dbReference type="OrthoDB" id="273755at2759"/>
<gene>
    <name evidence="2" type="ORF">LSCM1_04840</name>
</gene>
<reference evidence="3" key="1">
    <citation type="journal article" date="2021" name="Microbiol. Resour. Announc.">
        <title>LGAAP: Leishmaniinae Genome Assembly and Annotation Pipeline.</title>
        <authorList>
            <person name="Almutairi H."/>
            <person name="Urbaniak M.D."/>
            <person name="Bates M.D."/>
            <person name="Jariyapan N."/>
            <person name="Kwakye-Nuako G."/>
            <person name="Thomaz-Soccol V."/>
            <person name="Al-Salem W.S."/>
            <person name="Dillon R.J."/>
            <person name="Bates P.A."/>
            <person name="Gatherer D."/>
        </authorList>
    </citation>
    <scope>NUCLEOTIDE SEQUENCE [LARGE SCALE GENOMIC DNA]</scope>
</reference>